<dbReference type="HOGENOM" id="CLU_095959_0_0_2"/>
<keyword evidence="2" id="KW-1185">Reference proteome</keyword>
<dbReference type="InParanoid" id="I3TE14"/>
<reference evidence="1 2" key="1">
    <citation type="journal article" date="2012" name="J. Bacteriol.">
        <title>Complete genome sequence of the hyperthermophilic cellulolytic Crenarchaeon 'Thermogladius cellulolyticus' 1633.</title>
        <authorList>
            <person name="Mardanov A.V."/>
            <person name="Kochetkova T.V."/>
            <person name="Beletsky A.V."/>
            <person name="Bonch-Osmolovskaya E.A."/>
            <person name="Ravin N.V."/>
            <person name="Skryabin K.G."/>
        </authorList>
    </citation>
    <scope>NUCLEOTIDE SEQUENCE [LARGE SCALE GENOMIC DNA]</scope>
    <source>
        <strain evidence="2">DSM 22663 / VKM B-2946 / 1633</strain>
    </source>
</reference>
<sequence length="264" mass="29803">MMSTENVQEFTLSTGLVIAGAYAQKVRRTLFAQLKDLTKNDKEMAKEAARATAELNRLLYYLIVDELKSDKGDAVRIRVKYKVHPEKKTIEWDYSSLVVEFFKRVSDEEVSKLLEKVMNEKLKEVQEAFGRRPGGEEAPTIETEEKHLERVETEVVGPATAIEMIVDLYEIGETTMGTRLLKIEGPGGESLGVVELNEREGKVLGEVLLVDGGEGYRAVISLPGSIEKLLEEKTKVIEEIKKAKYEKIGKEEAQHLLREKMSML</sequence>
<accession>I3TE14</accession>
<dbReference type="eggNOG" id="arCOG03772">
    <property type="taxonomic scope" value="Archaea"/>
</dbReference>
<organism evidence="1 2">
    <name type="scientific">Thermogladius calderae (strain DSM 22663 / VKM B-2946 / 1633)</name>
    <dbReference type="NCBI Taxonomy" id="1184251"/>
    <lineage>
        <taxon>Archaea</taxon>
        <taxon>Thermoproteota</taxon>
        <taxon>Thermoprotei</taxon>
        <taxon>Desulfurococcales</taxon>
        <taxon>Desulfurococcaceae</taxon>
        <taxon>Thermogladius</taxon>
    </lineage>
</organism>
<dbReference type="Pfam" id="PF10015">
    <property type="entry name" value="ThermoDBP-RP_arch"/>
    <property type="match status" value="1"/>
</dbReference>
<dbReference type="OrthoDB" id="15362at2157"/>
<name>I3TE14_THEC1</name>
<evidence type="ECO:0000313" key="2">
    <source>
        <dbReference type="Proteomes" id="UP000005270"/>
    </source>
</evidence>
<dbReference type="AlphaFoldDB" id="I3TE14"/>
<evidence type="ECO:0000313" key="1">
    <source>
        <dbReference type="EMBL" id="AFK51002.1"/>
    </source>
</evidence>
<dbReference type="Proteomes" id="UP000005270">
    <property type="component" value="Chromosome"/>
</dbReference>
<dbReference type="EMBL" id="CP003531">
    <property type="protein sequence ID" value="AFK51002.1"/>
    <property type="molecule type" value="Genomic_DNA"/>
</dbReference>
<dbReference type="KEGG" id="thg:TCELL_0577"/>
<protein>
    <recommendedName>
        <fullName evidence="3">DUF2258 domain-containing protein</fullName>
    </recommendedName>
</protein>
<gene>
    <name evidence="1" type="ordered locus">TCELL_0577</name>
</gene>
<evidence type="ECO:0008006" key="3">
    <source>
        <dbReference type="Google" id="ProtNLM"/>
    </source>
</evidence>
<dbReference type="InterPro" id="IPR017140">
    <property type="entry name" value="ThermoDBP-RPs_arc"/>
</dbReference>
<proteinExistence type="predicted"/>
<dbReference type="STRING" id="1184251.TCELL_0577"/>